<feature type="binding site" evidence="1">
    <location>
        <position position="66"/>
    </location>
    <ligand>
        <name>Mg(2+)</name>
        <dbReference type="ChEBI" id="CHEBI:18420"/>
        <label>1</label>
    </ligand>
</feature>
<dbReference type="Pfam" id="PF03747">
    <property type="entry name" value="ADP_ribosyl_GH"/>
    <property type="match status" value="1"/>
</dbReference>
<keyword evidence="2" id="KW-1185">Reference proteome</keyword>
<evidence type="ECO:0000313" key="2">
    <source>
        <dbReference type="Proteomes" id="UP000887574"/>
    </source>
</evidence>
<reference evidence="3" key="1">
    <citation type="submission" date="2022-11" db="UniProtKB">
        <authorList>
            <consortium name="WormBaseParasite"/>
        </authorList>
    </citation>
    <scope>IDENTIFICATION</scope>
</reference>
<sequence>MEISNVEMKRIRGVFYGQAVGDALGSRYEFCSEQVVKSQIAEDKENSPDGLLPMLGTNELRPGQITDDTEMALCLARSLVAKNEFDPVDIACSYLQWMQFKPIDSGIATRKALVIEG</sequence>
<dbReference type="PANTHER" id="PTHR16222:SF12">
    <property type="entry name" value="ADP-RIBOSYLGLYCOHYDROLASE-RELATED"/>
    <property type="match status" value="1"/>
</dbReference>
<dbReference type="InterPro" id="IPR036705">
    <property type="entry name" value="Ribosyl_crysJ1_sf"/>
</dbReference>
<dbReference type="Proteomes" id="UP000887574">
    <property type="component" value="Unplaced"/>
</dbReference>
<feature type="binding site" evidence="1">
    <location>
        <position position="68"/>
    </location>
    <ligand>
        <name>Mg(2+)</name>
        <dbReference type="ChEBI" id="CHEBI:18420"/>
        <label>1</label>
    </ligand>
</feature>
<dbReference type="SUPFAM" id="SSF101478">
    <property type="entry name" value="ADP-ribosylglycohydrolase"/>
    <property type="match status" value="1"/>
</dbReference>
<accession>A0A915EDD1</accession>
<dbReference type="Gene3D" id="1.10.4080.10">
    <property type="entry name" value="ADP-ribosylation/Crystallin J1"/>
    <property type="match status" value="1"/>
</dbReference>
<keyword evidence="1" id="KW-0460">Magnesium</keyword>
<name>A0A915EDD1_9BILA</name>
<organism evidence="2 3">
    <name type="scientific">Ditylenchus dipsaci</name>
    <dbReference type="NCBI Taxonomy" id="166011"/>
    <lineage>
        <taxon>Eukaryota</taxon>
        <taxon>Metazoa</taxon>
        <taxon>Ecdysozoa</taxon>
        <taxon>Nematoda</taxon>
        <taxon>Chromadorea</taxon>
        <taxon>Rhabditida</taxon>
        <taxon>Tylenchina</taxon>
        <taxon>Tylenchomorpha</taxon>
        <taxon>Sphaerularioidea</taxon>
        <taxon>Anguinidae</taxon>
        <taxon>Anguininae</taxon>
        <taxon>Ditylenchus</taxon>
    </lineage>
</organism>
<feature type="binding site" evidence="1">
    <location>
        <position position="67"/>
    </location>
    <ligand>
        <name>Mg(2+)</name>
        <dbReference type="ChEBI" id="CHEBI:18420"/>
        <label>1</label>
    </ligand>
</feature>
<dbReference type="AlphaFoldDB" id="A0A915EDD1"/>
<dbReference type="InterPro" id="IPR050792">
    <property type="entry name" value="ADP-ribosylglycohydrolase"/>
</dbReference>
<comment type="cofactor">
    <cofactor evidence="1">
        <name>Mg(2+)</name>
        <dbReference type="ChEBI" id="CHEBI:18420"/>
    </cofactor>
    <text evidence="1">Binds 2 magnesium ions per subunit.</text>
</comment>
<proteinExistence type="predicted"/>
<keyword evidence="1" id="KW-0479">Metal-binding</keyword>
<dbReference type="PANTHER" id="PTHR16222">
    <property type="entry name" value="ADP-RIBOSYLGLYCOHYDROLASE"/>
    <property type="match status" value="1"/>
</dbReference>
<evidence type="ECO:0000256" key="1">
    <source>
        <dbReference type="PIRSR" id="PIRSR605502-1"/>
    </source>
</evidence>
<dbReference type="InterPro" id="IPR005502">
    <property type="entry name" value="Ribosyl_crysJ1"/>
</dbReference>
<dbReference type="GO" id="GO:0046872">
    <property type="term" value="F:metal ion binding"/>
    <property type="evidence" value="ECO:0007669"/>
    <property type="project" value="UniProtKB-KW"/>
</dbReference>
<evidence type="ECO:0000313" key="3">
    <source>
        <dbReference type="WBParaSite" id="jg4104"/>
    </source>
</evidence>
<protein>
    <submittedName>
        <fullName evidence="3">ADP-ribosylglycohydrolase</fullName>
    </submittedName>
</protein>
<dbReference type="WBParaSite" id="jg4104">
    <property type="protein sequence ID" value="jg4104"/>
    <property type="gene ID" value="jg4104"/>
</dbReference>